<reference evidence="2 3" key="1">
    <citation type="journal article" date="2008" name="PLoS ONE">
        <title>A recalibrated molecular clock and independent origins for the cholera pandemic clones.</title>
        <authorList>
            <person name="Feng L."/>
            <person name="Reeves P.R."/>
            <person name="Lan R."/>
            <person name="Ren Y."/>
            <person name="Gao C."/>
            <person name="Zhou Z."/>
            <person name="Ren Y."/>
            <person name="Cheng J."/>
            <person name="Wang W."/>
            <person name="Wang J."/>
            <person name="Qian W."/>
            <person name="Li D."/>
            <person name="Wang L."/>
        </authorList>
    </citation>
    <scope>NUCLEOTIDE SEQUENCE [LARGE SCALE GENOMIC DNA]</scope>
    <source>
        <strain evidence="2 3">M66-2</strain>
    </source>
</reference>
<gene>
    <name evidence="2" type="ordered locus">VCM66_A0460</name>
</gene>
<dbReference type="AlphaFoldDB" id="C3LVB9"/>
<evidence type="ECO:0000313" key="3">
    <source>
        <dbReference type="Proteomes" id="UP000001217"/>
    </source>
</evidence>
<dbReference type="Proteomes" id="UP000001217">
    <property type="component" value="Chromosome II"/>
</dbReference>
<protein>
    <submittedName>
        <fullName evidence="2">Uncharacterized protein</fullName>
    </submittedName>
</protein>
<dbReference type="KEGG" id="vcm:VCM66_A0460"/>
<dbReference type="HOGENOM" id="CLU_3386796_0_0_6"/>
<name>C3LVB9_VIBCM</name>
<organism evidence="2 3">
    <name type="scientific">Vibrio cholerae serotype O1 (strain M66-2)</name>
    <dbReference type="NCBI Taxonomy" id="579112"/>
    <lineage>
        <taxon>Bacteria</taxon>
        <taxon>Pseudomonadati</taxon>
        <taxon>Pseudomonadota</taxon>
        <taxon>Gammaproteobacteria</taxon>
        <taxon>Vibrionales</taxon>
        <taxon>Vibrionaceae</taxon>
        <taxon>Vibrio</taxon>
    </lineage>
</organism>
<proteinExistence type="predicted"/>
<accession>C3LVB9</accession>
<sequence>MATVNSPRQRKPDHSDDAAFCETKLTALNTQQR</sequence>
<evidence type="ECO:0000256" key="1">
    <source>
        <dbReference type="SAM" id="MobiDB-lite"/>
    </source>
</evidence>
<evidence type="ECO:0000313" key="2">
    <source>
        <dbReference type="EMBL" id="ACP07424.1"/>
    </source>
</evidence>
<feature type="region of interest" description="Disordered" evidence="1">
    <location>
        <begin position="1"/>
        <end position="33"/>
    </location>
</feature>
<dbReference type="EMBL" id="CP001234">
    <property type="protein sequence ID" value="ACP07424.1"/>
    <property type="molecule type" value="Genomic_DNA"/>
</dbReference>